<reference evidence="1 2" key="1">
    <citation type="submission" date="2014-06" db="EMBL/GenBank/DDBJ databases">
        <title>Evolutionary Origins and Diversification of the Mycorrhizal Mutualists.</title>
        <authorList>
            <consortium name="DOE Joint Genome Institute"/>
            <consortium name="Mycorrhizal Genomics Consortium"/>
            <person name="Kohler A."/>
            <person name="Kuo A."/>
            <person name="Nagy L.G."/>
            <person name="Floudas D."/>
            <person name="Copeland A."/>
            <person name="Barry K.W."/>
            <person name="Cichocki N."/>
            <person name="Veneault-Fourrey C."/>
            <person name="LaButti K."/>
            <person name="Lindquist E.A."/>
            <person name="Lipzen A."/>
            <person name="Lundell T."/>
            <person name="Morin E."/>
            <person name="Murat C."/>
            <person name="Riley R."/>
            <person name="Ohm R."/>
            <person name="Sun H."/>
            <person name="Tunlid A."/>
            <person name="Henrissat B."/>
            <person name="Grigoriev I.V."/>
            <person name="Hibbett D.S."/>
            <person name="Martin F."/>
        </authorList>
    </citation>
    <scope>NUCLEOTIDE SEQUENCE [LARGE SCALE GENOMIC DNA]</scope>
    <source>
        <strain evidence="1 2">SS14</strain>
    </source>
</reference>
<dbReference type="AlphaFoldDB" id="A0A0C9U950"/>
<keyword evidence="2" id="KW-1185">Reference proteome</keyword>
<name>A0A0C9U950_SPHS4</name>
<sequence>MEVTAVTANRLSNGGIVYELSSSEAARLTQDNEEVRTCFIDLYSSQVSIKPRLYPIIAERVPISFKPDSSTDVRNLEDGNGICTGEIERTRWIKPPECRDANQKAAHLIILVSNPRTANHLIRDGICVHQTLLWCRKLLKEPSRCLKCHKIGTSHFANQCTESEEKCGSCGSNHCTKDCPVSNRESRYCVNCKTRGHAAWDRGCPTFIAQYNKLTSKVPDNQYRYFP</sequence>
<dbReference type="EMBL" id="KN837407">
    <property type="protein sequence ID" value="KIJ25582.1"/>
    <property type="molecule type" value="Genomic_DNA"/>
</dbReference>
<evidence type="ECO:0000313" key="1">
    <source>
        <dbReference type="EMBL" id="KIJ25582.1"/>
    </source>
</evidence>
<feature type="non-terminal residue" evidence="1">
    <location>
        <position position="227"/>
    </location>
</feature>
<evidence type="ECO:0000313" key="2">
    <source>
        <dbReference type="Proteomes" id="UP000054279"/>
    </source>
</evidence>
<proteinExistence type="predicted"/>
<protein>
    <submittedName>
        <fullName evidence="1">Uncharacterized protein</fullName>
    </submittedName>
</protein>
<dbReference type="HOGENOM" id="CLU_083074_0_0_1"/>
<accession>A0A0C9U950</accession>
<dbReference type="Proteomes" id="UP000054279">
    <property type="component" value="Unassembled WGS sequence"/>
</dbReference>
<dbReference type="OrthoDB" id="2800503at2759"/>
<organism evidence="1 2">
    <name type="scientific">Sphaerobolus stellatus (strain SS14)</name>
    <dbReference type="NCBI Taxonomy" id="990650"/>
    <lineage>
        <taxon>Eukaryota</taxon>
        <taxon>Fungi</taxon>
        <taxon>Dikarya</taxon>
        <taxon>Basidiomycota</taxon>
        <taxon>Agaricomycotina</taxon>
        <taxon>Agaricomycetes</taxon>
        <taxon>Phallomycetidae</taxon>
        <taxon>Geastrales</taxon>
        <taxon>Sphaerobolaceae</taxon>
        <taxon>Sphaerobolus</taxon>
    </lineage>
</organism>
<gene>
    <name evidence="1" type="ORF">M422DRAFT_193331</name>
</gene>